<sequence length="157" mass="16864">MTEPTAREAVIALLENLPGSTVDTIAPGALAPDGVTQIPEIAWGDTFVYYTPNGEPGVMPYLTIITKDYPDDEDSRLDRPDAFRLNANVGREAFTELIGYPPAEHAARAGEWDYAADGAVLPHPLYAKLGWVSVVNPGTGPEVAALIERAHAHATNR</sequence>
<dbReference type="STRING" id="239498.AXK60_01825"/>
<dbReference type="AlphaFoldDB" id="A0A138AW39"/>
<feature type="domain" description="DUF6194" evidence="1">
    <location>
        <begin position="23"/>
        <end position="157"/>
    </location>
</feature>
<accession>A0A138AW39</accession>
<dbReference type="EMBL" id="LSRE01000044">
    <property type="protein sequence ID" value="KXO91141.1"/>
    <property type="molecule type" value="Genomic_DNA"/>
</dbReference>
<dbReference type="Proteomes" id="UP000070258">
    <property type="component" value="Unassembled WGS sequence"/>
</dbReference>
<evidence type="ECO:0000313" key="4">
    <source>
        <dbReference type="Proteomes" id="UP000070258"/>
    </source>
</evidence>
<dbReference type="Proteomes" id="UP000070409">
    <property type="component" value="Unassembled WGS sequence"/>
</dbReference>
<gene>
    <name evidence="3" type="ORF">AXK60_01825</name>
    <name evidence="2" type="ORF">AXK61_06095</name>
</gene>
<reference evidence="2 5" key="2">
    <citation type="submission" date="2016-02" db="EMBL/GenBank/DDBJ databases">
        <authorList>
            <person name="Teng J.L."/>
            <person name="Tang Y."/>
            <person name="Huang Y."/>
            <person name="Guo F."/>
            <person name="Wei W."/>
            <person name="Chen J.H."/>
            <person name="Wong S.Y."/>
            <person name="Lau S.K."/>
            <person name="Woo P.C."/>
        </authorList>
    </citation>
    <scope>NUCLEOTIDE SEQUENCE [LARGE SCALE GENOMIC DNA]</scope>
    <source>
        <strain evidence="2 5">JCM 13375</strain>
    </source>
</reference>
<organism evidence="3 4">
    <name type="scientific">Tsukamurella pseudospumae</name>
    <dbReference type="NCBI Taxonomy" id="239498"/>
    <lineage>
        <taxon>Bacteria</taxon>
        <taxon>Bacillati</taxon>
        <taxon>Actinomycetota</taxon>
        <taxon>Actinomycetes</taxon>
        <taxon>Mycobacteriales</taxon>
        <taxon>Tsukamurellaceae</taxon>
        <taxon>Tsukamurella</taxon>
    </lineage>
</organism>
<proteinExistence type="predicted"/>
<name>A0A138AW39_9ACTN</name>
<dbReference type="InterPro" id="IPR045676">
    <property type="entry name" value="DUF6194"/>
</dbReference>
<dbReference type="EMBL" id="LSRF01000001">
    <property type="protein sequence ID" value="KXP14655.1"/>
    <property type="molecule type" value="Genomic_DNA"/>
</dbReference>
<dbReference type="Pfam" id="PF19694">
    <property type="entry name" value="DUF6194"/>
    <property type="match status" value="1"/>
</dbReference>
<reference evidence="3" key="1">
    <citation type="submission" date="2016-02" db="EMBL/GenBank/DDBJ databases">
        <authorList>
            <person name="Teng J.L."/>
            <person name="Yang Y."/>
            <person name="Huang Y."/>
            <person name="Guo F."/>
            <person name="Wei W."/>
            <person name="Chen J.H."/>
            <person name="Wong S.Y."/>
            <person name="Lau S.K."/>
            <person name="Woo P.C."/>
        </authorList>
    </citation>
    <scope>NUCLEOTIDE SEQUENCE</scope>
    <source>
        <strain evidence="3">JCM 15929</strain>
    </source>
</reference>
<evidence type="ECO:0000313" key="5">
    <source>
        <dbReference type="Proteomes" id="UP000070409"/>
    </source>
</evidence>
<evidence type="ECO:0000313" key="3">
    <source>
        <dbReference type="EMBL" id="KXP14655.1"/>
    </source>
</evidence>
<comment type="caution">
    <text evidence="3">The sequence shown here is derived from an EMBL/GenBank/DDBJ whole genome shotgun (WGS) entry which is preliminary data.</text>
</comment>
<evidence type="ECO:0000259" key="1">
    <source>
        <dbReference type="Pfam" id="PF19694"/>
    </source>
</evidence>
<dbReference type="OrthoDB" id="9783727at2"/>
<keyword evidence="5" id="KW-1185">Reference proteome</keyword>
<evidence type="ECO:0000313" key="2">
    <source>
        <dbReference type="EMBL" id="KXO91141.1"/>
    </source>
</evidence>
<reference evidence="4" key="3">
    <citation type="submission" date="2016-02" db="EMBL/GenBank/DDBJ databases">
        <authorList>
            <person name="Wen L."/>
            <person name="He K."/>
            <person name="Yang H."/>
        </authorList>
    </citation>
    <scope>NUCLEOTIDE SEQUENCE [LARGE SCALE GENOMIC DNA]</scope>
    <source>
        <strain evidence="4">JCM 15929</strain>
    </source>
</reference>
<dbReference type="RefSeq" id="WP_068569267.1">
    <property type="nucleotide sequence ID" value="NZ_LSRE01000044.1"/>
</dbReference>
<protein>
    <recommendedName>
        <fullName evidence="1">DUF6194 domain-containing protein</fullName>
    </recommendedName>
</protein>